<feature type="compositionally biased region" description="Low complexity" evidence="1">
    <location>
        <begin position="477"/>
        <end position="491"/>
    </location>
</feature>
<proteinExistence type="predicted"/>
<comment type="caution">
    <text evidence="2">The sequence shown here is derived from an EMBL/GenBank/DDBJ whole genome shotgun (WGS) entry which is preliminary data.</text>
</comment>
<evidence type="ECO:0000313" key="3">
    <source>
        <dbReference type="Proteomes" id="UP000308768"/>
    </source>
</evidence>
<dbReference type="OrthoDB" id="5423516at2759"/>
<feature type="region of interest" description="Disordered" evidence="1">
    <location>
        <begin position="368"/>
        <end position="553"/>
    </location>
</feature>
<keyword evidence="3" id="KW-1185">Reference proteome</keyword>
<feature type="compositionally biased region" description="Basic and acidic residues" evidence="1">
    <location>
        <begin position="429"/>
        <end position="446"/>
    </location>
</feature>
<accession>A0A4U0XCE0</accession>
<gene>
    <name evidence="2" type="ORF">B0A49_04887</name>
</gene>
<name>A0A4U0XCE0_9PEZI</name>
<feature type="compositionally biased region" description="Basic and acidic residues" evidence="1">
    <location>
        <begin position="506"/>
        <end position="516"/>
    </location>
</feature>
<feature type="region of interest" description="Disordered" evidence="1">
    <location>
        <begin position="163"/>
        <end position="189"/>
    </location>
</feature>
<feature type="compositionally biased region" description="Polar residues" evidence="1">
    <location>
        <begin position="447"/>
        <end position="469"/>
    </location>
</feature>
<organism evidence="2 3">
    <name type="scientific">Cryomyces minteri</name>
    <dbReference type="NCBI Taxonomy" id="331657"/>
    <lineage>
        <taxon>Eukaryota</taxon>
        <taxon>Fungi</taxon>
        <taxon>Dikarya</taxon>
        <taxon>Ascomycota</taxon>
        <taxon>Pezizomycotina</taxon>
        <taxon>Dothideomycetes</taxon>
        <taxon>Dothideomycetes incertae sedis</taxon>
        <taxon>Cryomyces</taxon>
    </lineage>
</organism>
<dbReference type="AlphaFoldDB" id="A0A4U0XCE0"/>
<protein>
    <submittedName>
        <fullName evidence="2">Uncharacterized protein</fullName>
    </submittedName>
</protein>
<feature type="compositionally biased region" description="Basic and acidic residues" evidence="1">
    <location>
        <begin position="378"/>
        <end position="394"/>
    </location>
</feature>
<sequence length="698" mass="77959">MPSLNHLTCHIELVRSNIELREYKNTYKDGYVETFIAVPDHSSNFQVRLTSDDYVAPGLAMFVFMDGKYQCNRNRRGFRMGNAQTPAKLFELVARQKEELQDDGKFIASSWSFNKLDIVAADEAPDFNEPAFRNIGNIEVIVLRTKNKEAYFDAPLPPRLYGKSAKGVKSGSTKDNVGKSTKGLKTNTKVPAGAAAASTMLKADNPKLKAPNPRAPSTVSLAETLAGRSLVSMFGLFDGAAASDDPQFEHGRENYYYNQYRPQSGGSMTPKEGWKRDDQSYIYRHPSSRNASRLGYKQVETILTPPRQSSLHGQAAVPSLVINHRYTDRPPVERRSSVSTALAAAYARQGILPNKRVIQARNAKDNVVWDNKSSKSMTKQEQEHGGNRRNDTAKKSSVGGSRWDNTARKSSVGGSNREDTARKRQSGGKNEDDAAKKSNTDGKDYSTAKTSDAGGNNPGNSAKKSNSGAKNRDNSAKKINANNNNWNNLAGKRNERSSGTGWNNEGNDRSDDKKDTWVNQSNVKPAPKKSEANWEKSSEKKVEQWQSPSHHASDTAIADAVSYIKPYWADWYHRPKPSMDFITKNKRDQSTKEEQLCIRPAEPPLRVPVNLAEEHNVDTQVRAGKGVRYVHKTQHPDYLDTMEKPFAVFAFKFRSRETLKKILDVGMMEDVVDVKKQMLALSKEELVEELLRIKVSDS</sequence>
<reference evidence="2 3" key="1">
    <citation type="submission" date="2017-03" db="EMBL/GenBank/DDBJ databases">
        <title>Genomes of endolithic fungi from Antarctica.</title>
        <authorList>
            <person name="Coleine C."/>
            <person name="Masonjones S."/>
            <person name="Stajich J.E."/>
        </authorList>
    </citation>
    <scope>NUCLEOTIDE SEQUENCE [LARGE SCALE GENOMIC DNA]</scope>
    <source>
        <strain evidence="2 3">CCFEE 5187</strain>
    </source>
</reference>
<dbReference type="Proteomes" id="UP000308768">
    <property type="component" value="Unassembled WGS sequence"/>
</dbReference>
<evidence type="ECO:0000313" key="2">
    <source>
        <dbReference type="EMBL" id="TKA74412.1"/>
    </source>
</evidence>
<feature type="compositionally biased region" description="Basic and acidic residues" evidence="1">
    <location>
        <begin position="528"/>
        <end position="543"/>
    </location>
</feature>
<evidence type="ECO:0000256" key="1">
    <source>
        <dbReference type="SAM" id="MobiDB-lite"/>
    </source>
</evidence>
<dbReference type="EMBL" id="NAJN01000362">
    <property type="protein sequence ID" value="TKA74412.1"/>
    <property type="molecule type" value="Genomic_DNA"/>
</dbReference>
<dbReference type="STRING" id="331657.A0A4U0XCE0"/>
<feature type="compositionally biased region" description="Polar residues" evidence="1">
    <location>
        <begin position="170"/>
        <end position="189"/>
    </location>
</feature>